<evidence type="ECO:0000313" key="1">
    <source>
        <dbReference type="EMBL" id="ARF62957.1"/>
    </source>
</evidence>
<reference evidence="1 2" key="1">
    <citation type="submission" date="2017-03" db="EMBL/GenBank/DDBJ databases">
        <title>Complete Genome Sequence of a natural compounds producer, Streptomyces violaceus S21.</title>
        <authorList>
            <person name="Zhong C."/>
            <person name="Zhao Z."/>
            <person name="Fu J."/>
            <person name="Zong G."/>
            <person name="Qin R."/>
            <person name="Cao G."/>
        </authorList>
    </citation>
    <scope>NUCLEOTIDE SEQUENCE [LARGE SCALE GENOMIC DNA]</scope>
    <source>
        <strain evidence="1 2">S21</strain>
    </source>
</reference>
<dbReference type="Gene3D" id="3.40.50.1820">
    <property type="entry name" value="alpha/beta hydrolase"/>
    <property type="match status" value="1"/>
</dbReference>
<gene>
    <name evidence="1" type="ORF">B1H20_17325</name>
</gene>
<dbReference type="InterPro" id="IPR029058">
    <property type="entry name" value="AB_hydrolase_fold"/>
</dbReference>
<proteinExistence type="predicted"/>
<dbReference type="SUPFAM" id="SSF53474">
    <property type="entry name" value="alpha/beta-Hydrolases"/>
    <property type="match status" value="1"/>
</dbReference>
<accession>A0A1V0UCX4</accession>
<dbReference type="AlphaFoldDB" id="A0A1V0UCX4"/>
<evidence type="ECO:0000313" key="2">
    <source>
        <dbReference type="Proteomes" id="UP000192445"/>
    </source>
</evidence>
<sequence>MSSCPDGWGLGFDPRDMTASQRLLDGNHGEDRVAGGCPALLVRGRRSTVLTAQHARNMAARRPRTRLVGLPAGHAVHASAPRESASTVREFLDTL</sequence>
<organism evidence="1 2">
    <name type="scientific">Streptomyces violaceoruber</name>
    <dbReference type="NCBI Taxonomy" id="1935"/>
    <lineage>
        <taxon>Bacteria</taxon>
        <taxon>Bacillati</taxon>
        <taxon>Actinomycetota</taxon>
        <taxon>Actinomycetes</taxon>
        <taxon>Kitasatosporales</taxon>
        <taxon>Streptomycetaceae</taxon>
        <taxon>Streptomyces</taxon>
        <taxon>Streptomyces violaceoruber group</taxon>
    </lineage>
</organism>
<dbReference type="Proteomes" id="UP000192445">
    <property type="component" value="Chromosome"/>
</dbReference>
<dbReference type="STRING" id="1935.B1H20_17325"/>
<dbReference type="EMBL" id="CP020570">
    <property type="protein sequence ID" value="ARF62957.1"/>
    <property type="molecule type" value="Genomic_DNA"/>
</dbReference>
<evidence type="ECO:0008006" key="3">
    <source>
        <dbReference type="Google" id="ProtNLM"/>
    </source>
</evidence>
<protein>
    <recommendedName>
        <fullName evidence="3">Alpha/beta hydrolase</fullName>
    </recommendedName>
</protein>
<name>A0A1V0UCX4_STRVN</name>
<dbReference type="KEGG" id="svu:B1H20_17325"/>